<keyword evidence="2" id="KW-0418">Kinase</keyword>
<organism evidence="2">
    <name type="scientific">Sylvanvirus sp</name>
    <dbReference type="NCBI Taxonomy" id="2487774"/>
    <lineage>
        <taxon>Viruses</taxon>
    </lineage>
</organism>
<dbReference type="InterPro" id="IPR000719">
    <property type="entry name" value="Prot_kinase_dom"/>
</dbReference>
<name>A0A3G5AL05_9VIRU</name>
<dbReference type="GO" id="GO:0004674">
    <property type="term" value="F:protein serine/threonine kinase activity"/>
    <property type="evidence" value="ECO:0007669"/>
    <property type="project" value="UniProtKB-KW"/>
</dbReference>
<protein>
    <submittedName>
        <fullName evidence="2">Serine/threonine protein kinase</fullName>
    </submittedName>
</protein>
<dbReference type="InterPro" id="IPR011009">
    <property type="entry name" value="Kinase-like_dom_sf"/>
</dbReference>
<proteinExistence type="predicted"/>
<dbReference type="GO" id="GO:0005524">
    <property type="term" value="F:ATP binding"/>
    <property type="evidence" value="ECO:0007669"/>
    <property type="project" value="InterPro"/>
</dbReference>
<dbReference type="PANTHER" id="PTHR44167:SF30">
    <property type="entry name" value="PHOSPHORYLASE KINASE"/>
    <property type="match status" value="1"/>
</dbReference>
<dbReference type="SMART" id="SM00220">
    <property type="entry name" value="S_TKc"/>
    <property type="match status" value="1"/>
</dbReference>
<dbReference type="InterPro" id="IPR008271">
    <property type="entry name" value="Ser/Thr_kinase_AS"/>
</dbReference>
<dbReference type="Gene3D" id="1.10.510.10">
    <property type="entry name" value="Transferase(Phosphotransferase) domain 1"/>
    <property type="match status" value="1"/>
</dbReference>
<dbReference type="PANTHER" id="PTHR44167">
    <property type="entry name" value="OVARIAN-SPECIFIC SERINE/THREONINE-PROTEIN KINASE LOK-RELATED"/>
    <property type="match status" value="1"/>
</dbReference>
<evidence type="ECO:0000313" key="2">
    <source>
        <dbReference type="EMBL" id="AYV87003.1"/>
    </source>
</evidence>
<dbReference type="PROSITE" id="PS50011">
    <property type="entry name" value="PROTEIN_KINASE_DOM"/>
    <property type="match status" value="1"/>
</dbReference>
<keyword evidence="2" id="KW-0808">Transferase</keyword>
<dbReference type="EMBL" id="MK072524">
    <property type="protein sequence ID" value="AYV87003.1"/>
    <property type="molecule type" value="Genomic_DNA"/>
</dbReference>
<accession>A0A3G5AL05</accession>
<evidence type="ECO:0000259" key="1">
    <source>
        <dbReference type="PROSITE" id="PS50011"/>
    </source>
</evidence>
<dbReference type="SUPFAM" id="SSF56112">
    <property type="entry name" value="Protein kinase-like (PK-like)"/>
    <property type="match status" value="1"/>
</dbReference>
<dbReference type="PROSITE" id="PS00108">
    <property type="entry name" value="PROTEIN_KINASE_ST"/>
    <property type="match status" value="1"/>
</dbReference>
<keyword evidence="2" id="KW-0723">Serine/threonine-protein kinase</keyword>
<gene>
    <name evidence="2" type="ORF">Sylvanvirus18_6</name>
</gene>
<dbReference type="Pfam" id="PF00069">
    <property type="entry name" value="Pkinase"/>
    <property type="match status" value="1"/>
</dbReference>
<feature type="domain" description="Protein kinase" evidence="1">
    <location>
        <begin position="49"/>
        <end position="349"/>
    </location>
</feature>
<reference evidence="2" key="1">
    <citation type="submission" date="2018-10" db="EMBL/GenBank/DDBJ databases">
        <title>Hidden diversity of soil giant viruses.</title>
        <authorList>
            <person name="Schulz F."/>
            <person name="Alteio L."/>
            <person name="Goudeau D."/>
            <person name="Ryan E.M."/>
            <person name="Malmstrom R.R."/>
            <person name="Blanchard J."/>
            <person name="Woyke T."/>
        </authorList>
    </citation>
    <scope>NUCLEOTIDE SEQUENCE</scope>
    <source>
        <strain evidence="2">SYV1</strain>
    </source>
</reference>
<sequence>MSLSSCNPSEWAQDPSILRVPSLERWLSQRCGTNTNNDVKNTNRYSIPTFKLQIIGEGSFGTVYKCGTQQVVKVITTTTEQQCLNARREAMLPSMFQQTCGNNHFNDCHLVVPSESFRLYIINEDRYATSLIMPFVQGGSASQFLDPHTHTVWSPESLFNNIESLIHTLFAIHEDQFAHTDIKPANLLVESSTKTLYLADFGGTCKVDQQYLNLNPVYQGDEKNINASTLSTNPSYSCSKGYDRTLGYIPLTSQENRQVNDLFSGDMFALSITFQELVLGYSYYTDYEKKLSWKWTESKAIIPPFIKNQFMNIYASRTSQFIRKMYPILQTAASKGQPQSQRSTSHRRFQENEDFSLLYSPETSPYSYSPYSPQSIEPFESFEPVESTQTPYSPELVEFGTSQTSESLPPSLYTRLLYASIGLIYMAHPLLATVRPTAAQMSVVVTTDDLRPTIFTNVPSTLTESFIDLFNSRDVTALKIESLWDQYDLSAGTRRPIFPSYSFQSNSTHYPSNEINQNQPRSGLAGYLPPWLTTFYEYVNPVNMIKRRNQRTFQTNALNALNERNGLNVQGESQAWLQEALRPTTYDTDLSFSRSRSFTPSSRYKFDEYENVN</sequence>